<protein>
    <submittedName>
        <fullName evidence="1">Uncharacterized protein</fullName>
    </submittedName>
</protein>
<accession>A0A4U6TS01</accession>
<dbReference type="Gramene" id="TKW00357">
    <property type="protein sequence ID" value="TKW00357"/>
    <property type="gene ID" value="SEVIR_8G103600v2"/>
</dbReference>
<keyword evidence="2" id="KW-1185">Reference proteome</keyword>
<dbReference type="Proteomes" id="UP000298652">
    <property type="component" value="Chromosome 8"/>
</dbReference>
<gene>
    <name evidence="1" type="ORF">SEVIR_8G103600v2</name>
</gene>
<organism evidence="1 2">
    <name type="scientific">Setaria viridis</name>
    <name type="common">Green bristlegrass</name>
    <name type="synonym">Setaria italica subsp. viridis</name>
    <dbReference type="NCBI Taxonomy" id="4556"/>
    <lineage>
        <taxon>Eukaryota</taxon>
        <taxon>Viridiplantae</taxon>
        <taxon>Streptophyta</taxon>
        <taxon>Embryophyta</taxon>
        <taxon>Tracheophyta</taxon>
        <taxon>Spermatophyta</taxon>
        <taxon>Magnoliopsida</taxon>
        <taxon>Liliopsida</taxon>
        <taxon>Poales</taxon>
        <taxon>Poaceae</taxon>
        <taxon>PACMAD clade</taxon>
        <taxon>Panicoideae</taxon>
        <taxon>Panicodae</taxon>
        <taxon>Paniceae</taxon>
        <taxon>Cenchrinae</taxon>
        <taxon>Setaria</taxon>
    </lineage>
</organism>
<reference evidence="1" key="1">
    <citation type="submission" date="2019-03" db="EMBL/GenBank/DDBJ databases">
        <title>WGS assembly of Setaria viridis.</title>
        <authorList>
            <person name="Huang P."/>
            <person name="Jenkins J."/>
            <person name="Grimwood J."/>
            <person name="Barry K."/>
            <person name="Healey A."/>
            <person name="Mamidi S."/>
            <person name="Sreedasyam A."/>
            <person name="Shu S."/>
            <person name="Feldman M."/>
            <person name="Wu J."/>
            <person name="Yu Y."/>
            <person name="Chen C."/>
            <person name="Johnson J."/>
            <person name="Rokhsar D."/>
            <person name="Baxter I."/>
            <person name="Schmutz J."/>
            <person name="Brutnell T."/>
            <person name="Kellogg E."/>
        </authorList>
    </citation>
    <scope>NUCLEOTIDE SEQUENCE [LARGE SCALE GENOMIC DNA]</scope>
</reference>
<proteinExistence type="predicted"/>
<dbReference type="EMBL" id="CM016559">
    <property type="protein sequence ID" value="TKW00357.1"/>
    <property type="molecule type" value="Genomic_DNA"/>
</dbReference>
<name>A0A4U6TS01_SETVI</name>
<evidence type="ECO:0000313" key="1">
    <source>
        <dbReference type="EMBL" id="TKW00357.1"/>
    </source>
</evidence>
<evidence type="ECO:0000313" key="2">
    <source>
        <dbReference type="Proteomes" id="UP000298652"/>
    </source>
</evidence>
<dbReference type="AlphaFoldDB" id="A0A4U6TS01"/>
<sequence>MAPAGARRGAPACRALGEQRRCGGCRARCERVNSCGCAVSNFEGSEHRYRNPWRRPLEFSSTVTVAGETVELPSLGGFTTMDVLHLRFIYCSSCLFYSTVPIRGRFFFFCLSFSRALIFFSN</sequence>